<keyword evidence="2" id="KW-1185">Reference proteome</keyword>
<gene>
    <name evidence="1" type="ORF">Taro_036601</name>
</gene>
<organism evidence="1 2">
    <name type="scientific">Colocasia esculenta</name>
    <name type="common">Wild taro</name>
    <name type="synonym">Arum esculentum</name>
    <dbReference type="NCBI Taxonomy" id="4460"/>
    <lineage>
        <taxon>Eukaryota</taxon>
        <taxon>Viridiplantae</taxon>
        <taxon>Streptophyta</taxon>
        <taxon>Embryophyta</taxon>
        <taxon>Tracheophyta</taxon>
        <taxon>Spermatophyta</taxon>
        <taxon>Magnoliopsida</taxon>
        <taxon>Liliopsida</taxon>
        <taxon>Araceae</taxon>
        <taxon>Aroideae</taxon>
        <taxon>Colocasieae</taxon>
        <taxon>Colocasia</taxon>
    </lineage>
</organism>
<protein>
    <submittedName>
        <fullName evidence="1">Uncharacterized protein</fullName>
    </submittedName>
</protein>
<sequence>MESRRCSGLAQRMETGLQLLLLRPAKEEELRVGGHIDCRLQEVVKLYFNDPTELTGLVPYLRTR</sequence>
<name>A0A843WM46_COLES</name>
<proteinExistence type="predicted"/>
<dbReference type="EMBL" id="NMUH01003100">
    <property type="protein sequence ID" value="MQM03810.1"/>
    <property type="molecule type" value="Genomic_DNA"/>
</dbReference>
<evidence type="ECO:0000313" key="2">
    <source>
        <dbReference type="Proteomes" id="UP000652761"/>
    </source>
</evidence>
<dbReference type="Proteomes" id="UP000652761">
    <property type="component" value="Unassembled WGS sequence"/>
</dbReference>
<comment type="caution">
    <text evidence="1">The sequence shown here is derived from an EMBL/GenBank/DDBJ whole genome shotgun (WGS) entry which is preliminary data.</text>
</comment>
<reference evidence="1" key="1">
    <citation type="submission" date="2017-07" db="EMBL/GenBank/DDBJ databases">
        <title>Taro Niue Genome Assembly and Annotation.</title>
        <authorList>
            <person name="Atibalentja N."/>
            <person name="Keating K."/>
            <person name="Fields C.J."/>
        </authorList>
    </citation>
    <scope>NUCLEOTIDE SEQUENCE</scope>
    <source>
        <strain evidence="1">Niue_2</strain>
        <tissue evidence="1">Leaf</tissue>
    </source>
</reference>
<evidence type="ECO:0000313" key="1">
    <source>
        <dbReference type="EMBL" id="MQM03810.1"/>
    </source>
</evidence>
<accession>A0A843WM46</accession>
<dbReference type="AlphaFoldDB" id="A0A843WM46"/>